<accession>A0A8T1C268</accession>
<dbReference type="Proteomes" id="UP000736787">
    <property type="component" value="Unassembled WGS sequence"/>
</dbReference>
<dbReference type="AlphaFoldDB" id="A0A8T1C268"/>
<evidence type="ECO:0000313" key="1">
    <source>
        <dbReference type="EMBL" id="KAG2912372.1"/>
    </source>
</evidence>
<protein>
    <submittedName>
        <fullName evidence="1">Uncharacterized protein</fullName>
    </submittedName>
</protein>
<evidence type="ECO:0000313" key="2">
    <source>
        <dbReference type="Proteomes" id="UP000736787"/>
    </source>
</evidence>
<organism evidence="1 2">
    <name type="scientific">Phytophthora cactorum</name>
    <dbReference type="NCBI Taxonomy" id="29920"/>
    <lineage>
        <taxon>Eukaryota</taxon>
        <taxon>Sar</taxon>
        <taxon>Stramenopiles</taxon>
        <taxon>Oomycota</taxon>
        <taxon>Peronosporomycetes</taxon>
        <taxon>Peronosporales</taxon>
        <taxon>Peronosporaceae</taxon>
        <taxon>Phytophthora</taxon>
    </lineage>
</organism>
<name>A0A8T1C268_9STRA</name>
<comment type="caution">
    <text evidence="1">The sequence shown here is derived from an EMBL/GenBank/DDBJ whole genome shotgun (WGS) entry which is preliminary data.</text>
</comment>
<dbReference type="EMBL" id="RCMK01000789">
    <property type="protein sequence ID" value="KAG2912372.1"/>
    <property type="molecule type" value="Genomic_DNA"/>
</dbReference>
<proteinExistence type="predicted"/>
<gene>
    <name evidence="1" type="ORF">PC117_g18917</name>
</gene>
<sequence>MLLDDDDFARLSSMTRLVNDTMRRINLIIPRDSPYNGPYRPSKIESA</sequence>
<reference evidence="1" key="1">
    <citation type="submission" date="2018-10" db="EMBL/GenBank/DDBJ databases">
        <title>Effector identification in a new, highly contiguous assembly of the strawberry crown rot pathogen Phytophthora cactorum.</title>
        <authorList>
            <person name="Armitage A.D."/>
            <person name="Nellist C.F."/>
            <person name="Bates H."/>
            <person name="Vickerstaff R.J."/>
            <person name="Harrison R.J."/>
        </authorList>
    </citation>
    <scope>NUCLEOTIDE SEQUENCE</scope>
    <source>
        <strain evidence="1">4040</strain>
    </source>
</reference>